<gene>
    <name evidence="2" type="ORF">VHP8226_01561</name>
</gene>
<sequence>MAYNKTLLSTLLVGAMVSSSSFAADDVTYSQSFGAELLPTPQVQEDFNKGSWSLVQFNDAPDSADILQLLSLLVDRSDFATGQVVNGAIDGQIHFETIWTRSTLKAMLGLDNFKALRQDYTVKEIRTAVNDVCAPVLELGTAATYGAPYNIKSNEVNYIAELDSDSKHCTGRSVTVGTAAPLPILGGNPANVRIRSFVPTVPGATYSMDVEFQKRSTNSRDVGDLIVRVGGEVMSVAGVDGIDWDTGDQRAVFPTTPAVVDINELEHGFFKGTVTFKATRFFTPINLRDNGIPDSYGVLVDDVTVTQTQPNELYDWCSMLFKAQSKNLKLCLQGNDESSDNFFSCDFDNLIGRNVKIKRKTEGGHSPELIQNLTGDQGSSTFFRMGLNARVTIPMAGRGCPIYNNTLALNEFTNNYPAETFSDYPEQGTVTAVLRCYDANEDSMYTRNVVLNKVEEVDLTSGITPDDDETLLRTNQEIFYTFDGDEDKSCRLVKVRIKDKTPRISPTSISHDGIDIQGLRIIVNE</sequence>
<feature type="chain" id="PRO_5046694546" description="Hemolysin" evidence="1">
    <location>
        <begin position="24"/>
        <end position="525"/>
    </location>
</feature>
<dbReference type="Proteomes" id="UP000838160">
    <property type="component" value="Unassembled WGS sequence"/>
</dbReference>
<protein>
    <recommendedName>
        <fullName evidence="4">Hemolysin</fullName>
    </recommendedName>
</protein>
<keyword evidence="1" id="KW-0732">Signal</keyword>
<evidence type="ECO:0000313" key="3">
    <source>
        <dbReference type="Proteomes" id="UP000838160"/>
    </source>
</evidence>
<evidence type="ECO:0008006" key="4">
    <source>
        <dbReference type="Google" id="ProtNLM"/>
    </source>
</evidence>
<dbReference type="RefSeq" id="WP_237484507.1">
    <property type="nucleotide sequence ID" value="NZ_CAKLCM010000002.1"/>
</dbReference>
<proteinExistence type="predicted"/>
<name>A0ABN8DHB5_9VIBR</name>
<reference evidence="2" key="1">
    <citation type="submission" date="2021-12" db="EMBL/GenBank/DDBJ databases">
        <authorList>
            <person name="Rodrigo-Torres L."/>
            <person name="Arahal R. D."/>
            <person name="Lucena T."/>
        </authorList>
    </citation>
    <scope>NUCLEOTIDE SEQUENCE</scope>
    <source>
        <strain evidence="2">CECT 8226</strain>
    </source>
</reference>
<evidence type="ECO:0000256" key="1">
    <source>
        <dbReference type="SAM" id="SignalP"/>
    </source>
</evidence>
<evidence type="ECO:0000313" key="2">
    <source>
        <dbReference type="EMBL" id="CAH0526075.1"/>
    </source>
</evidence>
<accession>A0ABN8DHB5</accession>
<dbReference type="EMBL" id="CAKLCM010000002">
    <property type="protein sequence ID" value="CAH0526075.1"/>
    <property type="molecule type" value="Genomic_DNA"/>
</dbReference>
<comment type="caution">
    <text evidence="2">The sequence shown here is derived from an EMBL/GenBank/DDBJ whole genome shotgun (WGS) entry which is preliminary data.</text>
</comment>
<organism evidence="2 3">
    <name type="scientific">Vibrio hippocampi</name>
    <dbReference type="NCBI Taxonomy" id="654686"/>
    <lineage>
        <taxon>Bacteria</taxon>
        <taxon>Pseudomonadati</taxon>
        <taxon>Pseudomonadota</taxon>
        <taxon>Gammaproteobacteria</taxon>
        <taxon>Vibrionales</taxon>
        <taxon>Vibrionaceae</taxon>
        <taxon>Vibrio</taxon>
    </lineage>
</organism>
<keyword evidence="3" id="KW-1185">Reference proteome</keyword>
<feature type="signal peptide" evidence="1">
    <location>
        <begin position="1"/>
        <end position="23"/>
    </location>
</feature>